<dbReference type="AlphaFoldDB" id="A0A816KWF8"/>
<feature type="transmembrane region" description="Helical" evidence="1">
    <location>
        <begin position="28"/>
        <end position="53"/>
    </location>
</feature>
<organism evidence="2">
    <name type="scientific">Brassica napus</name>
    <name type="common">Rape</name>
    <dbReference type="NCBI Taxonomy" id="3708"/>
    <lineage>
        <taxon>Eukaryota</taxon>
        <taxon>Viridiplantae</taxon>
        <taxon>Streptophyta</taxon>
        <taxon>Embryophyta</taxon>
        <taxon>Tracheophyta</taxon>
        <taxon>Spermatophyta</taxon>
        <taxon>Magnoliopsida</taxon>
        <taxon>eudicotyledons</taxon>
        <taxon>Gunneridae</taxon>
        <taxon>Pentapetalae</taxon>
        <taxon>rosids</taxon>
        <taxon>malvids</taxon>
        <taxon>Brassicales</taxon>
        <taxon>Brassicaceae</taxon>
        <taxon>Brassiceae</taxon>
        <taxon>Brassica</taxon>
    </lineage>
</organism>
<dbReference type="EMBL" id="HG994369">
    <property type="protein sequence ID" value="CAF1928144.1"/>
    <property type="molecule type" value="Genomic_DNA"/>
</dbReference>
<keyword evidence="1" id="KW-0472">Membrane</keyword>
<protein>
    <submittedName>
        <fullName evidence="2">(rape) hypothetical protein</fullName>
    </submittedName>
</protein>
<sequence length="195" mass="22905">MDEGRQKDLQLLEEIIDKCLKQKLLQTIAYTVLVSLFSFYAIHCGLCCICWFCRDNIFEEQKELKVTVHSHLVESHCAFSSSRNSELRKNLETFEKNGVQPRFRSLHASWSARYEAYIHGCRARLLCGVYPKTKWCYCADQKRAHQAVKFLVGSIYEAHHQIQQILNLPDENPSSYMQRAFRWFCKPLLCLSLYI</sequence>
<keyword evidence="1" id="KW-0812">Transmembrane</keyword>
<evidence type="ECO:0000313" key="2">
    <source>
        <dbReference type="EMBL" id="CAF1928144.1"/>
    </source>
</evidence>
<gene>
    <name evidence="2" type="ORF">DARMORV10_C05P24340.1</name>
</gene>
<name>A0A816KWF8_BRANA</name>
<accession>A0A816KWF8</accession>
<keyword evidence="1" id="KW-1133">Transmembrane helix</keyword>
<evidence type="ECO:0000256" key="1">
    <source>
        <dbReference type="SAM" id="Phobius"/>
    </source>
</evidence>
<proteinExistence type="predicted"/>
<reference evidence="2" key="1">
    <citation type="submission" date="2021-01" db="EMBL/GenBank/DDBJ databases">
        <authorList>
            <consortium name="Genoscope - CEA"/>
            <person name="William W."/>
        </authorList>
    </citation>
    <scope>NUCLEOTIDE SEQUENCE</scope>
</reference>
<dbReference type="Proteomes" id="UP001295469">
    <property type="component" value="Chromosome C05"/>
</dbReference>